<keyword evidence="1" id="KW-0489">Methyltransferase</keyword>
<dbReference type="PANTHER" id="PTHR13271:SF151">
    <property type="entry name" value="SET DOMAIN-CONTAINING PROTEIN 4"/>
    <property type="match status" value="1"/>
</dbReference>
<evidence type="ECO:0000256" key="3">
    <source>
        <dbReference type="ARBA" id="ARBA00022691"/>
    </source>
</evidence>
<dbReference type="InterPro" id="IPR046341">
    <property type="entry name" value="SET_dom_sf"/>
</dbReference>
<dbReference type="eggNOG" id="KOG1337">
    <property type="taxonomic scope" value="Eukaryota"/>
</dbReference>
<feature type="domain" description="Rubisco LSMT substrate-binding" evidence="5">
    <location>
        <begin position="326"/>
        <end position="455"/>
    </location>
</feature>
<dbReference type="SUPFAM" id="SSF82199">
    <property type="entry name" value="SET domain"/>
    <property type="match status" value="1"/>
</dbReference>
<reference evidence="6 7" key="1">
    <citation type="journal article" date="2007" name="Proc. Natl. Acad. Sci. U.S.A.">
        <title>The tiny eukaryote Ostreococcus provides genomic insights into the paradox of plankton speciation.</title>
        <authorList>
            <person name="Palenik B."/>
            <person name="Grimwood J."/>
            <person name="Aerts A."/>
            <person name="Rouze P."/>
            <person name="Salamov A."/>
            <person name="Putnam N."/>
            <person name="Dupont C."/>
            <person name="Jorgensen R."/>
            <person name="Derelle E."/>
            <person name="Rombauts S."/>
            <person name="Zhou K."/>
            <person name="Otillar R."/>
            <person name="Merchant S.S."/>
            <person name="Podell S."/>
            <person name="Gaasterland T."/>
            <person name="Napoli C."/>
            <person name="Gendler K."/>
            <person name="Manuell A."/>
            <person name="Tai V."/>
            <person name="Vallon O."/>
            <person name="Piganeau G."/>
            <person name="Jancek S."/>
            <person name="Heijde M."/>
            <person name="Jabbari K."/>
            <person name="Bowler C."/>
            <person name="Lohr M."/>
            <person name="Robbens S."/>
            <person name="Werner G."/>
            <person name="Dubchak I."/>
            <person name="Pazour G.J."/>
            <person name="Ren Q."/>
            <person name="Paulsen I."/>
            <person name="Delwiche C."/>
            <person name="Schmutz J."/>
            <person name="Rokhsar D."/>
            <person name="Van de Peer Y."/>
            <person name="Moreau H."/>
            <person name="Grigoriev I.V."/>
        </authorList>
    </citation>
    <scope>NUCLEOTIDE SEQUENCE [LARGE SCALE GENOMIC DNA]</scope>
    <source>
        <strain evidence="6 7">CCE9901</strain>
    </source>
</reference>
<keyword evidence="2" id="KW-0808">Transferase</keyword>
<dbReference type="HOGENOM" id="CLU_614812_0_0_1"/>
<dbReference type="GeneID" id="5000629"/>
<feature type="chain" id="PRO_5002673013" description="Rubisco LSMT substrate-binding domain-containing protein" evidence="4">
    <location>
        <begin position="29"/>
        <end position="514"/>
    </location>
</feature>
<organism evidence="6 7">
    <name type="scientific">Ostreococcus lucimarinus (strain CCE9901)</name>
    <dbReference type="NCBI Taxonomy" id="436017"/>
    <lineage>
        <taxon>Eukaryota</taxon>
        <taxon>Viridiplantae</taxon>
        <taxon>Chlorophyta</taxon>
        <taxon>Mamiellophyceae</taxon>
        <taxon>Mamiellales</taxon>
        <taxon>Bathycoccaceae</taxon>
        <taxon>Ostreococcus</taxon>
    </lineage>
</organism>
<keyword evidence="7" id="KW-1185">Reference proteome</keyword>
<dbReference type="EMBL" id="CP000583">
    <property type="protein sequence ID" value="ABO95061.1"/>
    <property type="molecule type" value="Genomic_DNA"/>
</dbReference>
<gene>
    <name evidence="6" type="primary">SDG3515</name>
    <name evidence="6" type="ORF">OSTLU_14780</name>
</gene>
<name>A4RV23_OSTLU</name>
<evidence type="ECO:0000256" key="4">
    <source>
        <dbReference type="SAM" id="SignalP"/>
    </source>
</evidence>
<evidence type="ECO:0000256" key="2">
    <source>
        <dbReference type="ARBA" id="ARBA00022679"/>
    </source>
</evidence>
<evidence type="ECO:0000259" key="5">
    <source>
        <dbReference type="Pfam" id="PF09273"/>
    </source>
</evidence>
<dbReference type="KEGG" id="olu:OSTLU_14780"/>
<dbReference type="PANTHER" id="PTHR13271">
    <property type="entry name" value="UNCHARACTERIZED PUTATIVE METHYLTRANSFERASE"/>
    <property type="match status" value="1"/>
</dbReference>
<dbReference type="Proteomes" id="UP000001568">
    <property type="component" value="Chromosome 3"/>
</dbReference>
<dbReference type="InterPro" id="IPR050600">
    <property type="entry name" value="SETD3_SETD6_MTase"/>
</dbReference>
<dbReference type="GO" id="GO:0032259">
    <property type="term" value="P:methylation"/>
    <property type="evidence" value="ECO:0007669"/>
    <property type="project" value="UniProtKB-KW"/>
</dbReference>
<accession>A4RV23</accession>
<evidence type="ECO:0000256" key="1">
    <source>
        <dbReference type="ARBA" id="ARBA00022603"/>
    </source>
</evidence>
<dbReference type="SUPFAM" id="SSF81822">
    <property type="entry name" value="RuBisCo LSMT C-terminal, substrate-binding domain"/>
    <property type="match status" value="1"/>
</dbReference>
<protein>
    <recommendedName>
        <fullName evidence="5">Rubisco LSMT substrate-binding domain-containing protein</fullName>
    </recommendedName>
</protein>
<dbReference type="GO" id="GO:0016279">
    <property type="term" value="F:protein-lysine N-methyltransferase activity"/>
    <property type="evidence" value="ECO:0007669"/>
    <property type="project" value="TreeGrafter"/>
</dbReference>
<sequence length="514" mass="57216">MPRARDARARVRALFLACVVLATRGARASDAKADARGRALALERWARTPTRRWDAAAREEDATTAARVSESIRIVAEARGAGRGVATTRNVSAGELLAEVPLEKCLCAASARMDARLWRAIGASGASGDAILAAHVLREAFDAGSKSAYWPWLRLLPRDVDSTVGWNEDELSELSGSNVVVFTRAIKAQWRMEYDALDVPTLGEKFPDVFGGERAAHYTFDKFTWARFIIWSRAIDLSTESAEAPTIRVLVPLLDMANHAPGGKLRPEWDARSNAVKVYAASAFREHTELRFNYDTKPSQYFLLQYGFIPETNPAECVEATVRVSDHDSLRDAKEELLRLHGLDPKKRNFEWKPRSIDYDLLAATRVITMDEAEMSDATSLTLAVSGASVSAKNDARTKAVLLKSLASFLESYTTTLAEDNEYVARVDDESNDEPLPGKRKRFAVLLRMREKQILLASADALFKELPDEDQELVKSTCEEIFMNEFDACMTRANGTVFASYEKKTEEERVDESS</sequence>
<dbReference type="OrthoDB" id="441812at2759"/>
<evidence type="ECO:0000313" key="6">
    <source>
        <dbReference type="EMBL" id="ABO95061.1"/>
    </source>
</evidence>
<feature type="signal peptide" evidence="4">
    <location>
        <begin position="1"/>
        <end position="28"/>
    </location>
</feature>
<keyword evidence="4" id="KW-0732">Signal</keyword>
<evidence type="ECO:0000313" key="7">
    <source>
        <dbReference type="Proteomes" id="UP000001568"/>
    </source>
</evidence>
<dbReference type="InterPro" id="IPR015353">
    <property type="entry name" value="Rubisco_LSMT_subst-bd"/>
</dbReference>
<dbReference type="AlphaFoldDB" id="A4RV23"/>
<keyword evidence="3" id="KW-0949">S-adenosyl-L-methionine</keyword>
<dbReference type="InterPro" id="IPR036464">
    <property type="entry name" value="Rubisco_LSMT_subst-bd_sf"/>
</dbReference>
<dbReference type="Pfam" id="PF09273">
    <property type="entry name" value="Rubis-subs-bind"/>
    <property type="match status" value="1"/>
</dbReference>
<dbReference type="CDD" id="cd10527">
    <property type="entry name" value="SET_LSMT"/>
    <property type="match status" value="1"/>
</dbReference>
<dbReference type="RefSeq" id="XP_001416768.1">
    <property type="nucleotide sequence ID" value="XM_001416731.1"/>
</dbReference>
<dbReference type="Gene3D" id="3.90.1420.10">
    <property type="entry name" value="Rubisco LSMT, substrate-binding domain"/>
    <property type="match status" value="1"/>
</dbReference>
<proteinExistence type="predicted"/>
<dbReference type="Gramene" id="ABO95061">
    <property type="protein sequence ID" value="ABO95061"/>
    <property type="gene ID" value="OSTLU_14780"/>
</dbReference>
<dbReference type="Gene3D" id="3.90.1410.10">
    <property type="entry name" value="set domain protein methyltransferase, domain 1"/>
    <property type="match status" value="1"/>
</dbReference>
<dbReference type="OMA" id="RNDRMFK"/>